<evidence type="ECO:0000259" key="3">
    <source>
        <dbReference type="SMART" id="SM00198"/>
    </source>
</evidence>
<accession>A0A6P8Y4J6</accession>
<dbReference type="PANTHER" id="PTHR10334">
    <property type="entry name" value="CYSTEINE-RICH SECRETORY PROTEIN-RELATED"/>
    <property type="match status" value="1"/>
</dbReference>
<reference evidence="5" key="1">
    <citation type="submission" date="2025-08" db="UniProtKB">
        <authorList>
            <consortium name="RefSeq"/>
        </authorList>
    </citation>
    <scope>IDENTIFICATION</scope>
    <source>
        <tissue evidence="5">Total insect</tissue>
    </source>
</reference>
<dbReference type="FunCoup" id="A0A6P8Y4J6">
    <property type="interactions" value="72"/>
</dbReference>
<dbReference type="Gene3D" id="3.40.33.10">
    <property type="entry name" value="CAP"/>
    <property type="match status" value="1"/>
</dbReference>
<dbReference type="GeneID" id="117639419"/>
<dbReference type="InterPro" id="IPR014044">
    <property type="entry name" value="CAP_dom"/>
</dbReference>
<feature type="domain" description="SCP" evidence="3">
    <location>
        <begin position="67"/>
        <end position="219"/>
    </location>
</feature>
<dbReference type="GO" id="GO:0005576">
    <property type="term" value="C:extracellular region"/>
    <property type="evidence" value="ECO:0007669"/>
    <property type="project" value="UniProtKB-SubCell"/>
</dbReference>
<keyword evidence="1" id="KW-0472">Membrane</keyword>
<dbReference type="InterPro" id="IPR002413">
    <property type="entry name" value="V5_allergen-like"/>
</dbReference>
<feature type="chain" id="PRO_5027952507" evidence="2">
    <location>
        <begin position="29"/>
        <end position="252"/>
    </location>
</feature>
<keyword evidence="2" id="KW-0732">Signal</keyword>
<dbReference type="KEGG" id="tpal:117639419"/>
<sequence length="252" mass="27637">MTPEVSPWWFRLARLLVLLHLHMAVVAAVDYCQLPSCPGGSHTACKFKPGSGPAAKCSKDANGLSASEKDDILNEHNKLRRQLANGELDGFASATDMETMKWDSELELVAQTWADQCAYGHDQCRHVERWSVGQNIAMTGSSAGFQSELLKKVNMWWDEYKEYSYHDGTFYFASGTGHFTQMAWAKTNLLGCGRSSYVENGFTQEYLVCNYGPAGNVQGMKMYTAGAALLSSSLSFVAAAAAASLLAMWSLL</sequence>
<protein>
    <submittedName>
        <fullName evidence="5">Venom allergen 5-like</fullName>
    </submittedName>
</protein>
<dbReference type="Proteomes" id="UP000515158">
    <property type="component" value="Unplaced"/>
</dbReference>
<dbReference type="PRINTS" id="PR00837">
    <property type="entry name" value="V5TPXLIKE"/>
</dbReference>
<dbReference type="PRINTS" id="PR00838">
    <property type="entry name" value="V5ALLERGEN"/>
</dbReference>
<keyword evidence="1" id="KW-0812">Transmembrane</keyword>
<dbReference type="InterPro" id="IPR018244">
    <property type="entry name" value="Allrgn_V5/Tpx1_CS"/>
</dbReference>
<dbReference type="SMART" id="SM00198">
    <property type="entry name" value="SCP"/>
    <property type="match status" value="1"/>
</dbReference>
<evidence type="ECO:0000256" key="2">
    <source>
        <dbReference type="SAM" id="SignalP"/>
    </source>
</evidence>
<evidence type="ECO:0000313" key="4">
    <source>
        <dbReference type="Proteomes" id="UP000515158"/>
    </source>
</evidence>
<keyword evidence="1" id="KW-1133">Transmembrane helix</keyword>
<dbReference type="SUPFAM" id="SSF55797">
    <property type="entry name" value="PR-1-like"/>
    <property type="match status" value="1"/>
</dbReference>
<dbReference type="InParanoid" id="A0A6P8Y4J6"/>
<dbReference type="Pfam" id="PF00188">
    <property type="entry name" value="CAP"/>
    <property type="match status" value="1"/>
</dbReference>
<dbReference type="PROSITE" id="PS01010">
    <property type="entry name" value="CRISP_2"/>
    <property type="match status" value="1"/>
</dbReference>
<evidence type="ECO:0000313" key="5">
    <source>
        <dbReference type="RefSeq" id="XP_034230941.1"/>
    </source>
</evidence>
<dbReference type="InterPro" id="IPR001283">
    <property type="entry name" value="CRISP-related"/>
</dbReference>
<dbReference type="InterPro" id="IPR035940">
    <property type="entry name" value="CAP_sf"/>
</dbReference>
<dbReference type="PROSITE" id="PS01009">
    <property type="entry name" value="CRISP_1"/>
    <property type="match status" value="1"/>
</dbReference>
<name>A0A6P8Y4J6_THRPL</name>
<dbReference type="OrthoDB" id="43654at2759"/>
<feature type="transmembrane region" description="Helical" evidence="1">
    <location>
        <begin position="228"/>
        <end position="251"/>
    </location>
</feature>
<feature type="signal peptide" evidence="2">
    <location>
        <begin position="1"/>
        <end position="28"/>
    </location>
</feature>
<gene>
    <name evidence="5" type="primary">LOC117639419</name>
</gene>
<evidence type="ECO:0000256" key="1">
    <source>
        <dbReference type="SAM" id="Phobius"/>
    </source>
</evidence>
<organism evidence="5">
    <name type="scientific">Thrips palmi</name>
    <name type="common">Melon thrips</name>
    <dbReference type="NCBI Taxonomy" id="161013"/>
    <lineage>
        <taxon>Eukaryota</taxon>
        <taxon>Metazoa</taxon>
        <taxon>Ecdysozoa</taxon>
        <taxon>Arthropoda</taxon>
        <taxon>Hexapoda</taxon>
        <taxon>Insecta</taxon>
        <taxon>Pterygota</taxon>
        <taxon>Neoptera</taxon>
        <taxon>Paraneoptera</taxon>
        <taxon>Thysanoptera</taxon>
        <taxon>Terebrantia</taxon>
        <taxon>Thripoidea</taxon>
        <taxon>Thripidae</taxon>
        <taxon>Thrips</taxon>
    </lineage>
</organism>
<dbReference type="CDD" id="cd05380">
    <property type="entry name" value="CAP_euk"/>
    <property type="match status" value="1"/>
</dbReference>
<proteinExistence type="predicted"/>
<keyword evidence="4" id="KW-1185">Reference proteome</keyword>
<dbReference type="AlphaFoldDB" id="A0A6P8Y4J6"/>
<dbReference type="RefSeq" id="XP_034230941.1">
    <property type="nucleotide sequence ID" value="XM_034375050.1"/>
</dbReference>